<dbReference type="PANTHER" id="PTHR43156">
    <property type="entry name" value="STAGE II SPORULATION PROTEIN E-RELATED"/>
    <property type="match status" value="1"/>
</dbReference>
<dbReference type="Proteomes" id="UP000585836">
    <property type="component" value="Unassembled WGS sequence"/>
</dbReference>
<dbReference type="SMART" id="SM00331">
    <property type="entry name" value="PP2C_SIG"/>
    <property type="match status" value="1"/>
</dbReference>
<keyword evidence="4" id="KW-1185">Reference proteome</keyword>
<dbReference type="SUPFAM" id="SSF81606">
    <property type="entry name" value="PP2C-like"/>
    <property type="match status" value="1"/>
</dbReference>
<dbReference type="GO" id="GO:0016791">
    <property type="term" value="F:phosphatase activity"/>
    <property type="evidence" value="ECO:0007669"/>
    <property type="project" value="TreeGrafter"/>
</dbReference>
<gene>
    <name evidence="3" type="ORF">FHS34_001971</name>
</gene>
<dbReference type="InterPro" id="IPR001932">
    <property type="entry name" value="PPM-type_phosphatase-like_dom"/>
</dbReference>
<dbReference type="EMBL" id="JACHJK010000003">
    <property type="protein sequence ID" value="MBB5926515.1"/>
    <property type="molecule type" value="Genomic_DNA"/>
</dbReference>
<dbReference type="InterPro" id="IPR036457">
    <property type="entry name" value="PPM-type-like_dom_sf"/>
</dbReference>
<organism evidence="3 4">
    <name type="scientific">Streptomyces echinatus</name>
    <dbReference type="NCBI Taxonomy" id="67293"/>
    <lineage>
        <taxon>Bacteria</taxon>
        <taxon>Bacillati</taxon>
        <taxon>Actinomycetota</taxon>
        <taxon>Actinomycetes</taxon>
        <taxon>Kitasatosporales</taxon>
        <taxon>Streptomycetaceae</taxon>
        <taxon>Streptomyces</taxon>
    </lineage>
</organism>
<evidence type="ECO:0000313" key="3">
    <source>
        <dbReference type="EMBL" id="MBB5926515.1"/>
    </source>
</evidence>
<dbReference type="AlphaFoldDB" id="A0A7W9PRB2"/>
<dbReference type="Gene3D" id="3.60.40.10">
    <property type="entry name" value="PPM-type phosphatase domain"/>
    <property type="match status" value="1"/>
</dbReference>
<sequence length="412" mass="44624">MDDESMLQALTGMLEEGHLVGFDQLPDLIARHAARAGLAAIRLYLVDLREQVLREVTGRGLDAAQGGEVFPVEGTLPGWVFAHSRAQAGGEGDDRWWVPVLDGTARLGVMRADLAGGTSLERLRVVASLVGLLIVSKRPSSDAAARLSRVQAMNVAAELEWNLMPPRSFANRDVVIAAAMEPAYEIGGDAFDYAVAGDQVHLAVFDAMGHDSRAGLTANLAVAACRNHRRQGDDLVTTGERVEQVLLEHFGHHTYVTAILADLNAHTGLLSWISRGHHPPVLIRAGRWTTSLACHPAHPLGSDLGIAAVLCREQLEPGDRILLHTDGVIEARDPSGREFGLQNFTDFIIRHHADGLPVPETLRRLMRAVLDHHGGQLRDDATVLCLEWHGPSRNLQLHPRGSGTPVGQGECQ</sequence>
<evidence type="ECO:0000256" key="1">
    <source>
        <dbReference type="ARBA" id="ARBA00022801"/>
    </source>
</evidence>
<protein>
    <submittedName>
        <fullName evidence="3">Serine phosphatase RsbU (Regulator of sigma subunit)</fullName>
    </submittedName>
</protein>
<dbReference type="Pfam" id="PF07228">
    <property type="entry name" value="SpoIIE"/>
    <property type="match status" value="1"/>
</dbReference>
<accession>A0A7W9PRB2</accession>
<dbReference type="InterPro" id="IPR052016">
    <property type="entry name" value="Bact_Sigma-Reg"/>
</dbReference>
<feature type="domain" description="PPM-type phosphatase" evidence="2">
    <location>
        <begin position="171"/>
        <end position="388"/>
    </location>
</feature>
<evidence type="ECO:0000313" key="4">
    <source>
        <dbReference type="Proteomes" id="UP000585836"/>
    </source>
</evidence>
<reference evidence="3 4" key="1">
    <citation type="submission" date="2020-08" db="EMBL/GenBank/DDBJ databases">
        <title>Genomic Encyclopedia of Type Strains, Phase III (KMG-III): the genomes of soil and plant-associated and newly described type strains.</title>
        <authorList>
            <person name="Whitman W."/>
        </authorList>
    </citation>
    <scope>NUCLEOTIDE SEQUENCE [LARGE SCALE GENOMIC DNA]</scope>
    <source>
        <strain evidence="3 4">CECT 3313</strain>
    </source>
</reference>
<dbReference type="PANTHER" id="PTHR43156:SF2">
    <property type="entry name" value="STAGE II SPORULATION PROTEIN E"/>
    <property type="match status" value="1"/>
</dbReference>
<keyword evidence="1" id="KW-0378">Hydrolase</keyword>
<name>A0A7W9PRB2_9ACTN</name>
<evidence type="ECO:0000259" key="2">
    <source>
        <dbReference type="SMART" id="SM00331"/>
    </source>
</evidence>
<proteinExistence type="predicted"/>
<comment type="caution">
    <text evidence="3">The sequence shown here is derived from an EMBL/GenBank/DDBJ whole genome shotgun (WGS) entry which is preliminary data.</text>
</comment>
<dbReference type="RefSeq" id="WP_308288275.1">
    <property type="nucleotide sequence ID" value="NZ_BAAAWF010000037.1"/>
</dbReference>